<comment type="similarity">
    <text evidence="2 6">Belongs to the 4-toluene sulfonate uptake permease (TSUP) (TC 2.A.102) family.</text>
</comment>
<evidence type="ECO:0000256" key="4">
    <source>
        <dbReference type="ARBA" id="ARBA00022989"/>
    </source>
</evidence>
<organism evidence="7 8">
    <name type="scientific">Psychrosphaera algicola</name>
    <dbReference type="NCBI Taxonomy" id="3023714"/>
    <lineage>
        <taxon>Bacteria</taxon>
        <taxon>Pseudomonadati</taxon>
        <taxon>Pseudomonadota</taxon>
        <taxon>Gammaproteobacteria</taxon>
        <taxon>Alteromonadales</taxon>
        <taxon>Pseudoalteromonadaceae</taxon>
        <taxon>Psychrosphaera</taxon>
    </lineage>
</organism>
<comment type="subcellular location">
    <subcellularLocation>
        <location evidence="6">Cell membrane</location>
        <topology evidence="6">Multi-pass membrane protein</topology>
    </subcellularLocation>
    <subcellularLocation>
        <location evidence="1">Membrane</location>
        <topology evidence="1">Multi-pass membrane protein</topology>
    </subcellularLocation>
</comment>
<dbReference type="InterPro" id="IPR002781">
    <property type="entry name" value="TM_pro_TauE-like"/>
</dbReference>
<keyword evidence="8" id="KW-1185">Reference proteome</keyword>
<evidence type="ECO:0000256" key="2">
    <source>
        <dbReference type="ARBA" id="ARBA00009142"/>
    </source>
</evidence>
<keyword evidence="6" id="KW-1003">Cell membrane</keyword>
<evidence type="ECO:0000256" key="6">
    <source>
        <dbReference type="RuleBase" id="RU363041"/>
    </source>
</evidence>
<sequence>MVFLAMVLLGVCIYGGFFNAGLGIVVLSYLTLAGHSNINVMNGIKLIVSSSVSLAAIFLFILNDSIAWFEGSAVLVGTLIGGYFSAAVSMKVPQQYVRWFVILMSCIITIYFFIVTYG</sequence>
<keyword evidence="5 6" id="KW-0472">Membrane</keyword>
<accession>A0ABT5FJ97</accession>
<dbReference type="Pfam" id="PF01925">
    <property type="entry name" value="TauE"/>
    <property type="match status" value="1"/>
</dbReference>
<evidence type="ECO:0000313" key="7">
    <source>
        <dbReference type="EMBL" id="MDC2891251.1"/>
    </source>
</evidence>
<keyword evidence="4 6" id="KW-1133">Transmembrane helix</keyword>
<dbReference type="RefSeq" id="WP_272182272.1">
    <property type="nucleotide sequence ID" value="NZ_JAQOMS010000002.1"/>
</dbReference>
<gene>
    <name evidence="7" type="ORF">PN838_24015</name>
</gene>
<evidence type="ECO:0000256" key="3">
    <source>
        <dbReference type="ARBA" id="ARBA00022692"/>
    </source>
</evidence>
<feature type="transmembrane region" description="Helical" evidence="6">
    <location>
        <begin position="96"/>
        <end position="117"/>
    </location>
</feature>
<feature type="transmembrane region" description="Helical" evidence="6">
    <location>
        <begin position="68"/>
        <end position="89"/>
    </location>
</feature>
<evidence type="ECO:0000256" key="1">
    <source>
        <dbReference type="ARBA" id="ARBA00004141"/>
    </source>
</evidence>
<keyword evidence="3 6" id="KW-0812">Transmembrane</keyword>
<evidence type="ECO:0000256" key="5">
    <source>
        <dbReference type="ARBA" id="ARBA00023136"/>
    </source>
</evidence>
<name>A0ABT5FJ97_9GAMM</name>
<protein>
    <recommendedName>
        <fullName evidence="6">Probable membrane transporter protein</fullName>
    </recommendedName>
</protein>
<proteinExistence type="inferred from homology"/>
<comment type="caution">
    <text evidence="7">The sequence shown here is derived from an EMBL/GenBank/DDBJ whole genome shotgun (WGS) entry which is preliminary data.</text>
</comment>
<feature type="transmembrane region" description="Helical" evidence="6">
    <location>
        <begin position="6"/>
        <end position="32"/>
    </location>
</feature>
<dbReference type="EMBL" id="JAQOMS010000002">
    <property type="protein sequence ID" value="MDC2891251.1"/>
    <property type="molecule type" value="Genomic_DNA"/>
</dbReference>
<reference evidence="7 8" key="1">
    <citation type="submission" date="2023-01" db="EMBL/GenBank/DDBJ databases">
        <title>Psychrosphaera sp. nov., isolated from marine algae.</title>
        <authorList>
            <person name="Bayburt H."/>
            <person name="Choi B.J."/>
            <person name="Kim J.M."/>
            <person name="Choi D.G."/>
            <person name="Jeon C.O."/>
        </authorList>
    </citation>
    <scope>NUCLEOTIDE SEQUENCE [LARGE SCALE GENOMIC DNA]</scope>
    <source>
        <strain evidence="7 8">G1-22</strain>
    </source>
</reference>
<feature type="transmembrane region" description="Helical" evidence="6">
    <location>
        <begin position="44"/>
        <end position="62"/>
    </location>
</feature>
<dbReference type="Proteomes" id="UP001528411">
    <property type="component" value="Unassembled WGS sequence"/>
</dbReference>
<evidence type="ECO:0000313" key="8">
    <source>
        <dbReference type="Proteomes" id="UP001528411"/>
    </source>
</evidence>